<dbReference type="AlphaFoldDB" id="A0A1V3NL29"/>
<comment type="caution">
    <text evidence="2">The sequence shown here is derived from an EMBL/GenBank/DDBJ whole genome shotgun (WGS) entry which is preliminary data.</text>
</comment>
<evidence type="ECO:0000313" key="3">
    <source>
        <dbReference type="Proteomes" id="UP000189462"/>
    </source>
</evidence>
<dbReference type="EMBL" id="MVBK01000035">
    <property type="protein sequence ID" value="OOG25653.1"/>
    <property type="molecule type" value="Genomic_DNA"/>
</dbReference>
<organism evidence="2 3">
    <name type="scientific">Thioalkalivibrio denitrificans</name>
    <dbReference type="NCBI Taxonomy" id="108003"/>
    <lineage>
        <taxon>Bacteria</taxon>
        <taxon>Pseudomonadati</taxon>
        <taxon>Pseudomonadota</taxon>
        <taxon>Gammaproteobacteria</taxon>
        <taxon>Chromatiales</taxon>
        <taxon>Ectothiorhodospiraceae</taxon>
        <taxon>Thioalkalivibrio</taxon>
    </lineage>
</organism>
<evidence type="ECO:0000313" key="2">
    <source>
        <dbReference type="EMBL" id="OOG25653.1"/>
    </source>
</evidence>
<keyword evidence="3" id="KW-1185">Reference proteome</keyword>
<keyword evidence="1" id="KW-1133">Transmembrane helix</keyword>
<proteinExistence type="predicted"/>
<evidence type="ECO:0000256" key="1">
    <source>
        <dbReference type="SAM" id="Phobius"/>
    </source>
</evidence>
<name>A0A1V3NL29_9GAMM</name>
<keyword evidence="1" id="KW-0812">Transmembrane</keyword>
<keyword evidence="1" id="KW-0472">Membrane</keyword>
<sequence length="110" mass="12029">MSWRRITGLMVGLLAMLLIPIVPLQAGMVGTNELLREGERAQLIEQLQRQDVQQELVQLGVDPAAAHKRVDQMTDEEVAQLAGQITELPAGGSLSTIQLLLIIIIIILLV</sequence>
<dbReference type="InterPro" id="IPR046735">
    <property type="entry name" value="PA2779-like"/>
</dbReference>
<dbReference type="NCBIfam" id="NF033919">
    <property type="entry name" value="PA2779_fam"/>
    <property type="match status" value="1"/>
</dbReference>
<gene>
    <name evidence="2" type="ORF">B1C78_05965</name>
</gene>
<evidence type="ECO:0008006" key="4">
    <source>
        <dbReference type="Google" id="ProtNLM"/>
    </source>
</evidence>
<dbReference type="Pfam" id="PF20332">
    <property type="entry name" value="DUF6627"/>
    <property type="match status" value="1"/>
</dbReference>
<accession>A0A1V3NL29</accession>
<dbReference type="STRING" id="108003.B1C78_05965"/>
<dbReference type="Proteomes" id="UP000189462">
    <property type="component" value="Unassembled WGS sequence"/>
</dbReference>
<protein>
    <recommendedName>
        <fullName evidence="4">PA2779 family protein</fullName>
    </recommendedName>
</protein>
<feature type="transmembrane region" description="Helical" evidence="1">
    <location>
        <begin position="90"/>
        <end position="109"/>
    </location>
</feature>
<reference evidence="2 3" key="1">
    <citation type="submission" date="2017-02" db="EMBL/GenBank/DDBJ databases">
        <title>Genomic diversity within the haloalkaliphilic genus Thioalkalivibrio.</title>
        <authorList>
            <person name="Ahn A.-C."/>
            <person name="Meier-Kolthoff J."/>
            <person name="Overmars L."/>
            <person name="Richter M."/>
            <person name="Woyke T."/>
            <person name="Sorokin D.Y."/>
            <person name="Muyzer G."/>
        </authorList>
    </citation>
    <scope>NUCLEOTIDE SEQUENCE [LARGE SCALE GENOMIC DNA]</scope>
    <source>
        <strain evidence="2 3">ALJD</strain>
    </source>
</reference>